<evidence type="ECO:0000256" key="1">
    <source>
        <dbReference type="ARBA" id="ARBA00006821"/>
    </source>
</evidence>
<dbReference type="GO" id="GO:0004556">
    <property type="term" value="F:alpha-amylase activity"/>
    <property type="evidence" value="ECO:0007669"/>
    <property type="project" value="UniProtKB-EC"/>
</dbReference>
<dbReference type="AlphaFoldDB" id="A0B5S8"/>
<evidence type="ECO:0000259" key="3">
    <source>
        <dbReference type="Pfam" id="PF03065"/>
    </source>
</evidence>
<evidence type="ECO:0000256" key="2">
    <source>
        <dbReference type="ARBA" id="ARBA00023277"/>
    </source>
</evidence>
<dbReference type="EMBL" id="CP000477">
    <property type="protein sequence ID" value="ABK14052.1"/>
    <property type="molecule type" value="Genomic_DNA"/>
</dbReference>
<evidence type="ECO:0000313" key="4">
    <source>
        <dbReference type="EMBL" id="ABK14052.1"/>
    </source>
</evidence>
<dbReference type="InterPro" id="IPR052046">
    <property type="entry name" value="GH57_Enzymes"/>
</dbReference>
<organism evidence="4 5">
    <name type="scientific">Methanothrix thermoacetophila (strain DSM 6194 / JCM 14653 / NBRC 101360 / PT)</name>
    <name type="common">Methanosaeta thermophila</name>
    <dbReference type="NCBI Taxonomy" id="349307"/>
    <lineage>
        <taxon>Archaea</taxon>
        <taxon>Methanobacteriati</taxon>
        <taxon>Methanobacteriota</taxon>
        <taxon>Stenosarchaea group</taxon>
        <taxon>Methanomicrobia</taxon>
        <taxon>Methanotrichales</taxon>
        <taxon>Methanotrichaceae</taxon>
        <taxon>Methanothrix</taxon>
    </lineage>
</organism>
<keyword evidence="4" id="KW-0326">Glycosidase</keyword>
<dbReference type="PANTHER" id="PTHR36306">
    <property type="entry name" value="ALPHA-AMYLASE-RELATED-RELATED"/>
    <property type="match status" value="1"/>
</dbReference>
<dbReference type="SUPFAM" id="SSF88713">
    <property type="entry name" value="Glycoside hydrolase/deacetylase"/>
    <property type="match status" value="1"/>
</dbReference>
<protein>
    <submittedName>
        <fullName evidence="4">Alpha-amylase</fullName>
        <ecNumber evidence="4">3.2.1.1</ecNumber>
    </submittedName>
</protein>
<dbReference type="Gene3D" id="3.20.110.20">
    <property type="match status" value="1"/>
</dbReference>
<dbReference type="InterPro" id="IPR011330">
    <property type="entry name" value="Glyco_hydro/deAcase_b/a-brl"/>
</dbReference>
<dbReference type="Pfam" id="PF03065">
    <property type="entry name" value="Glyco_hydro_57"/>
    <property type="match status" value="1"/>
</dbReference>
<feature type="domain" description="Glycoside hydrolase family 57 N-terminal" evidence="3">
    <location>
        <begin position="10"/>
        <end position="300"/>
    </location>
</feature>
<comment type="similarity">
    <text evidence="1">Belongs to the glycosyl hydrolase 57 family.</text>
</comment>
<gene>
    <name evidence="4" type="ordered locus">Mthe_0255</name>
</gene>
<dbReference type="CAZy" id="GH57">
    <property type="family name" value="Glycoside Hydrolase Family 57"/>
</dbReference>
<dbReference type="GO" id="GO:0005975">
    <property type="term" value="P:carbohydrate metabolic process"/>
    <property type="evidence" value="ECO:0007669"/>
    <property type="project" value="InterPro"/>
</dbReference>
<dbReference type="EC" id="3.2.1.1" evidence="4"/>
<dbReference type="HOGENOM" id="CLU_033691_0_0_2"/>
<name>A0B5S8_METTP</name>
<dbReference type="Proteomes" id="UP000000674">
    <property type="component" value="Chromosome"/>
</dbReference>
<reference evidence="4 5" key="1">
    <citation type="submission" date="2006-10" db="EMBL/GenBank/DDBJ databases">
        <title>Complete sequence of Methanosaeta thermophila PT.</title>
        <authorList>
            <consortium name="US DOE Joint Genome Institute"/>
            <person name="Copeland A."/>
            <person name="Lucas S."/>
            <person name="Lapidus A."/>
            <person name="Barry K."/>
            <person name="Detter J.C."/>
            <person name="Glavina del Rio T."/>
            <person name="Hammon N."/>
            <person name="Israni S."/>
            <person name="Pitluck S."/>
            <person name="Chain P."/>
            <person name="Malfatti S."/>
            <person name="Shin M."/>
            <person name="Vergez L."/>
            <person name="Schmutz J."/>
            <person name="Larimer F."/>
            <person name="Land M."/>
            <person name="Hauser L."/>
            <person name="Kyrpides N."/>
            <person name="Kim E."/>
            <person name="Smith K.S."/>
            <person name="Ingram-Smith C."/>
            <person name="Richardson P."/>
        </authorList>
    </citation>
    <scope>NUCLEOTIDE SEQUENCE [LARGE SCALE GENOMIC DNA]</scope>
    <source>
        <strain evidence="5">DSM 6194 / JCM 14653 / NBRC 101360 / PT</strain>
    </source>
</reference>
<keyword evidence="2" id="KW-0119">Carbohydrate metabolism</keyword>
<dbReference type="PANTHER" id="PTHR36306:SF1">
    <property type="entry name" value="ALPHA-AMYLASE-RELATED"/>
    <property type="match status" value="1"/>
</dbReference>
<dbReference type="InterPro" id="IPR004300">
    <property type="entry name" value="Glyco_hydro_57_N"/>
</dbReference>
<keyword evidence="5" id="KW-1185">Reference proteome</keyword>
<proteinExistence type="inferred from homology"/>
<dbReference type="CDD" id="cd10795">
    <property type="entry name" value="GH57N_MJA1_like"/>
    <property type="match status" value="1"/>
</dbReference>
<dbReference type="STRING" id="349307.Mthe_0255"/>
<evidence type="ECO:0000313" key="5">
    <source>
        <dbReference type="Proteomes" id="UP000000674"/>
    </source>
</evidence>
<dbReference type="KEGG" id="mtp:Mthe_0255"/>
<keyword evidence="4" id="KW-0378">Hydrolase</keyword>
<accession>A0B5S8</accession>
<sequence length="495" mass="57546">MFEHMTDISISFEVHQPFRLKKEFFWSGSIFRRTRPHHDFYFDDIENRNVFERVAEKCYLPANRIMLELIKRFSDTDRPFKVAYSLSGVFVEQCRRYRPDVLDTFIEMVDTGNVEILDQTYYHSLTSLFDRKEFREQVRMHRELMWDIFGVKPTIFENTELIYNDEIAAMAEDMGYRGIFAEGVIADPNHVYRPEGCRSISLLLRNYQLTDDIGFRFSSRNWEEFPLTADKYAAWLAATPGRCINLFMDYETFGEHHWPETGIFEFLRCLPGEILKWKNLRFSTPAEIVERVEPSRTVSVRSARSWADLERDTSCWLGNALQWACYTYLQNLQGPSREAGEDTLRIWRLLSLSDHLYYIFTHGGGPGEVHSYFSPYGNPYDAAVTYFSVLSDLHRRLSEILDMADHPFVLSTKDGAEIGTAWSTQGMVNMLSRADTDTLEHHASLGSFATWASQSLGDERLARALRKASKLKGEDLRGALLDALNRRMKRSAKKS</sequence>